<dbReference type="GO" id="GO:0046872">
    <property type="term" value="F:metal ion binding"/>
    <property type="evidence" value="ECO:0007669"/>
    <property type="project" value="UniProtKB-KW"/>
</dbReference>
<evidence type="ECO:0000256" key="8">
    <source>
        <dbReference type="ARBA" id="ARBA00022801"/>
    </source>
</evidence>
<comment type="subcellular location">
    <subcellularLocation>
        <location evidence="2">Cytoplasm</location>
    </subcellularLocation>
</comment>
<keyword evidence="11" id="KW-0234">DNA repair</keyword>
<evidence type="ECO:0000256" key="9">
    <source>
        <dbReference type="ARBA" id="ARBA00022842"/>
    </source>
</evidence>
<sequence length="168" mass="19510">MAKDPKRQLLGKIARQKGQYFEQRLDGSFDYYRDRGYAVIEKTPEPMKVIKPEGNGRFLACYTKKAQVDYKGTLKGGRTILIEAKFTSTDRLTQDRVLDIQAAYMDRHQQLGARCFVVAGFSTGEVYKIPWSDWQNMKTLFGRKYVKETDLQNYRVKTAWNGTLFLLD</sequence>
<dbReference type="InterPro" id="IPR004612">
    <property type="entry name" value="Resolv_RecU"/>
</dbReference>
<reference evidence="14" key="1">
    <citation type="journal article" date="2021" name="Proc. Natl. Acad. Sci. U.S.A.">
        <title>A Catalog of Tens of Thousands of Viruses from Human Metagenomes Reveals Hidden Associations with Chronic Diseases.</title>
        <authorList>
            <person name="Tisza M.J."/>
            <person name="Buck C.B."/>
        </authorList>
    </citation>
    <scope>NUCLEOTIDE SEQUENCE</scope>
    <source>
        <strain evidence="14">Ctlwr10</strain>
    </source>
</reference>
<evidence type="ECO:0000256" key="10">
    <source>
        <dbReference type="ARBA" id="ARBA00023172"/>
    </source>
</evidence>
<dbReference type="GO" id="GO:0006310">
    <property type="term" value="P:DNA recombination"/>
    <property type="evidence" value="ECO:0007669"/>
    <property type="project" value="UniProtKB-KW"/>
</dbReference>
<name>A0A8S5Q5B6_9CAUD</name>
<evidence type="ECO:0000256" key="1">
    <source>
        <dbReference type="ARBA" id="ARBA00001946"/>
    </source>
</evidence>
<dbReference type="InterPro" id="IPR011335">
    <property type="entry name" value="Restrct_endonuc-II-like"/>
</dbReference>
<evidence type="ECO:0000256" key="11">
    <source>
        <dbReference type="ARBA" id="ARBA00023204"/>
    </source>
</evidence>
<dbReference type="GO" id="GO:0003676">
    <property type="term" value="F:nucleic acid binding"/>
    <property type="evidence" value="ECO:0007669"/>
    <property type="project" value="InterPro"/>
</dbReference>
<dbReference type="GO" id="GO:0016787">
    <property type="term" value="F:hydrolase activity"/>
    <property type="evidence" value="ECO:0007669"/>
    <property type="project" value="UniProtKB-KW"/>
</dbReference>
<dbReference type="Gene3D" id="3.40.1350.10">
    <property type="match status" value="1"/>
</dbReference>
<keyword evidence="6" id="KW-0255">Endonuclease</keyword>
<evidence type="ECO:0000256" key="5">
    <source>
        <dbReference type="ARBA" id="ARBA00022723"/>
    </source>
</evidence>
<comment type="cofactor">
    <cofactor evidence="1">
        <name>Mg(2+)</name>
        <dbReference type="ChEBI" id="CHEBI:18420"/>
    </cofactor>
</comment>
<dbReference type="GO" id="GO:0006281">
    <property type="term" value="P:DNA repair"/>
    <property type="evidence" value="ECO:0007669"/>
    <property type="project" value="UniProtKB-KW"/>
</dbReference>
<evidence type="ECO:0000256" key="7">
    <source>
        <dbReference type="ARBA" id="ARBA00022763"/>
    </source>
</evidence>
<protein>
    <recommendedName>
        <fullName evidence="13">Holliday junction resolvase RecU</fullName>
    </recommendedName>
</protein>
<keyword evidence="8" id="KW-0378">Hydrolase</keyword>
<evidence type="ECO:0000256" key="6">
    <source>
        <dbReference type="ARBA" id="ARBA00022759"/>
    </source>
</evidence>
<evidence type="ECO:0000256" key="13">
    <source>
        <dbReference type="ARBA" id="ARBA00029523"/>
    </source>
</evidence>
<evidence type="ECO:0000256" key="2">
    <source>
        <dbReference type="ARBA" id="ARBA00004496"/>
    </source>
</evidence>
<accession>A0A8S5Q5B6</accession>
<keyword evidence="3" id="KW-0963">Cytoplasm</keyword>
<keyword evidence="7" id="KW-0227">DNA damage</keyword>
<keyword evidence="9" id="KW-0460">Magnesium</keyword>
<dbReference type="GO" id="GO:0004519">
    <property type="term" value="F:endonuclease activity"/>
    <property type="evidence" value="ECO:0007669"/>
    <property type="project" value="UniProtKB-KW"/>
</dbReference>
<dbReference type="EMBL" id="BK015575">
    <property type="protein sequence ID" value="DAE14041.1"/>
    <property type="molecule type" value="Genomic_DNA"/>
</dbReference>
<evidence type="ECO:0000256" key="12">
    <source>
        <dbReference type="ARBA" id="ARBA00023447"/>
    </source>
</evidence>
<comment type="similarity">
    <text evidence="12">Belongs to the RecU family.</text>
</comment>
<keyword evidence="5" id="KW-0479">Metal-binding</keyword>
<keyword evidence="10" id="KW-0233">DNA recombination</keyword>
<dbReference type="InterPro" id="IPR011856">
    <property type="entry name" value="tRNA_endonuc-like_dom_sf"/>
</dbReference>
<dbReference type="SUPFAM" id="SSF52980">
    <property type="entry name" value="Restriction endonuclease-like"/>
    <property type="match status" value="1"/>
</dbReference>
<dbReference type="Pfam" id="PF03838">
    <property type="entry name" value="RecU"/>
    <property type="match status" value="1"/>
</dbReference>
<evidence type="ECO:0000313" key="14">
    <source>
        <dbReference type="EMBL" id="DAE14041.1"/>
    </source>
</evidence>
<evidence type="ECO:0000256" key="4">
    <source>
        <dbReference type="ARBA" id="ARBA00022722"/>
    </source>
</evidence>
<proteinExistence type="inferred from homology"/>
<keyword evidence="4" id="KW-0540">Nuclease</keyword>
<organism evidence="14">
    <name type="scientific">Caudovirales sp. ctlwr10</name>
    <dbReference type="NCBI Taxonomy" id="2825771"/>
    <lineage>
        <taxon>Viruses</taxon>
        <taxon>Duplodnaviria</taxon>
        <taxon>Heunggongvirae</taxon>
        <taxon>Uroviricota</taxon>
        <taxon>Caudoviricetes</taxon>
    </lineage>
</organism>
<evidence type="ECO:0000256" key="3">
    <source>
        <dbReference type="ARBA" id="ARBA00022490"/>
    </source>
</evidence>